<accession>A0A8H7ENR5</accession>
<dbReference type="AlphaFoldDB" id="A0A8H7ENR5"/>
<comment type="caution">
    <text evidence="2">The sequence shown here is derived from an EMBL/GenBank/DDBJ whole genome shotgun (WGS) entry which is preliminary data.</text>
</comment>
<sequence>MGNKPSKHKHYEDTTLKSNCTASQRSSQSVTLDGRQYHNVSNSSYFMPRDEAEQDRLNSQHFSIKAVFGGNIMPQVLENLPTNAKILDIGCGSGSWVMEVAIDHPSAQVIGVDMADMFPMTIRPENVRFQLHNVLEGLPYEDASFDFVHMRLMLGALRTNEWPEVLIEIDRVLKPGGSVQLVEGDFTETSQSPLIEKVITAFHNAMYERDQDPWIASKLKTLLEQLSYEAIHVETRKFDYSKPEDPIAQEMLWNWRNTLRTLRPALSHRLVRHPDEFNDLVDEYIADCTRFGWYAQMWSYCARKPT</sequence>
<dbReference type="Proteomes" id="UP000605846">
    <property type="component" value="Unassembled WGS sequence"/>
</dbReference>
<name>A0A8H7ENR5_9FUNG</name>
<dbReference type="InterPro" id="IPR041698">
    <property type="entry name" value="Methyltransf_25"/>
</dbReference>
<dbReference type="EMBL" id="JABAYA010000123">
    <property type="protein sequence ID" value="KAF7724305.1"/>
    <property type="molecule type" value="Genomic_DNA"/>
</dbReference>
<protein>
    <recommendedName>
        <fullName evidence="1">Methyltransferase domain-containing protein</fullName>
    </recommendedName>
</protein>
<dbReference type="OrthoDB" id="2013972at2759"/>
<evidence type="ECO:0000313" key="3">
    <source>
        <dbReference type="Proteomes" id="UP000605846"/>
    </source>
</evidence>
<feature type="domain" description="Methyltransferase" evidence="1">
    <location>
        <begin position="86"/>
        <end position="177"/>
    </location>
</feature>
<proteinExistence type="predicted"/>
<keyword evidence="3" id="KW-1185">Reference proteome</keyword>
<evidence type="ECO:0000259" key="1">
    <source>
        <dbReference type="Pfam" id="PF13649"/>
    </source>
</evidence>
<dbReference type="InterPro" id="IPR029063">
    <property type="entry name" value="SAM-dependent_MTases_sf"/>
</dbReference>
<dbReference type="SUPFAM" id="SSF53335">
    <property type="entry name" value="S-adenosyl-L-methionine-dependent methyltransferases"/>
    <property type="match status" value="1"/>
</dbReference>
<dbReference type="Pfam" id="PF13649">
    <property type="entry name" value="Methyltransf_25"/>
    <property type="match status" value="1"/>
</dbReference>
<evidence type="ECO:0000313" key="2">
    <source>
        <dbReference type="EMBL" id="KAF7724305.1"/>
    </source>
</evidence>
<reference evidence="2" key="1">
    <citation type="submission" date="2020-01" db="EMBL/GenBank/DDBJ databases">
        <title>Genome Sequencing of Three Apophysomyces-Like Fungal Strains Confirms a Novel Fungal Genus in the Mucoromycota with divergent Burkholderia-like Endosymbiotic Bacteria.</title>
        <authorList>
            <person name="Stajich J.E."/>
            <person name="Macias A.M."/>
            <person name="Carter-House D."/>
            <person name="Lovett B."/>
            <person name="Kasson L.R."/>
            <person name="Berry K."/>
            <person name="Grigoriev I."/>
            <person name="Chang Y."/>
            <person name="Spatafora J."/>
            <person name="Kasson M.T."/>
        </authorList>
    </citation>
    <scope>NUCLEOTIDE SEQUENCE</scope>
    <source>
        <strain evidence="2">NRRL A-21654</strain>
    </source>
</reference>
<dbReference type="PANTHER" id="PTHR43591">
    <property type="entry name" value="METHYLTRANSFERASE"/>
    <property type="match status" value="1"/>
</dbReference>
<organism evidence="2 3">
    <name type="scientific">Apophysomyces ossiformis</name>
    <dbReference type="NCBI Taxonomy" id="679940"/>
    <lineage>
        <taxon>Eukaryota</taxon>
        <taxon>Fungi</taxon>
        <taxon>Fungi incertae sedis</taxon>
        <taxon>Mucoromycota</taxon>
        <taxon>Mucoromycotina</taxon>
        <taxon>Mucoromycetes</taxon>
        <taxon>Mucorales</taxon>
        <taxon>Mucorineae</taxon>
        <taxon>Mucoraceae</taxon>
        <taxon>Apophysomyces</taxon>
    </lineage>
</organism>
<dbReference type="Gene3D" id="3.40.50.150">
    <property type="entry name" value="Vaccinia Virus protein VP39"/>
    <property type="match status" value="1"/>
</dbReference>
<dbReference type="CDD" id="cd02440">
    <property type="entry name" value="AdoMet_MTases"/>
    <property type="match status" value="1"/>
</dbReference>
<gene>
    <name evidence="2" type="ORF">EC973_001151</name>
</gene>